<dbReference type="PANTHER" id="PTHR48111:SF1">
    <property type="entry name" value="TWO-COMPONENT RESPONSE REGULATOR ORR33"/>
    <property type="match status" value="1"/>
</dbReference>
<protein>
    <submittedName>
        <fullName evidence="10">Two component transcriptional regulator, winged helix family</fullName>
    </submittedName>
</protein>
<evidence type="ECO:0000256" key="6">
    <source>
        <dbReference type="PROSITE-ProRule" id="PRU00169"/>
    </source>
</evidence>
<accession>D1CA41</accession>
<dbReference type="Pfam" id="PF00072">
    <property type="entry name" value="Response_reg"/>
    <property type="match status" value="1"/>
</dbReference>
<evidence type="ECO:0000259" key="9">
    <source>
        <dbReference type="PROSITE" id="PS51755"/>
    </source>
</evidence>
<proteinExistence type="predicted"/>
<feature type="domain" description="Response regulatory" evidence="8">
    <location>
        <begin position="2"/>
        <end position="117"/>
    </location>
</feature>
<dbReference type="AlphaFoldDB" id="D1CA41"/>
<dbReference type="Gene3D" id="6.10.250.690">
    <property type="match status" value="1"/>
</dbReference>
<evidence type="ECO:0000313" key="11">
    <source>
        <dbReference type="Proteomes" id="UP000002027"/>
    </source>
</evidence>
<dbReference type="PROSITE" id="PS50110">
    <property type="entry name" value="RESPONSE_REGULATORY"/>
    <property type="match status" value="1"/>
</dbReference>
<dbReference type="PANTHER" id="PTHR48111">
    <property type="entry name" value="REGULATOR OF RPOS"/>
    <property type="match status" value="1"/>
</dbReference>
<dbReference type="Gene3D" id="3.40.50.2300">
    <property type="match status" value="1"/>
</dbReference>
<evidence type="ECO:0000256" key="4">
    <source>
        <dbReference type="ARBA" id="ARBA00023125"/>
    </source>
</evidence>
<dbReference type="RefSeq" id="WP_012873719.1">
    <property type="nucleotide sequence ID" value="NC_013524.1"/>
</dbReference>
<dbReference type="GO" id="GO:0000976">
    <property type="term" value="F:transcription cis-regulatory region binding"/>
    <property type="evidence" value="ECO:0007669"/>
    <property type="project" value="TreeGrafter"/>
</dbReference>
<dbReference type="EMBL" id="CP001824">
    <property type="protein sequence ID" value="ACZ40684.1"/>
    <property type="molecule type" value="Genomic_DNA"/>
</dbReference>
<organism evidence="10 11">
    <name type="scientific">Sphaerobacter thermophilus (strain ATCC 49802 / DSM 20745 / KCCM 41009 / NCIMB 13125 / S 6022)</name>
    <dbReference type="NCBI Taxonomy" id="479434"/>
    <lineage>
        <taxon>Bacteria</taxon>
        <taxon>Pseudomonadati</taxon>
        <taxon>Thermomicrobiota</taxon>
        <taxon>Thermomicrobia</taxon>
        <taxon>Sphaerobacterales</taxon>
        <taxon>Sphaerobacterineae</taxon>
        <taxon>Sphaerobacteraceae</taxon>
        <taxon>Sphaerobacter</taxon>
    </lineage>
</organism>
<dbReference type="PROSITE" id="PS51755">
    <property type="entry name" value="OMPR_PHOB"/>
    <property type="match status" value="1"/>
</dbReference>
<evidence type="ECO:0000256" key="1">
    <source>
        <dbReference type="ARBA" id="ARBA00022553"/>
    </source>
</evidence>
<dbReference type="SMART" id="SM00448">
    <property type="entry name" value="REC"/>
    <property type="match status" value="1"/>
</dbReference>
<reference evidence="10 11" key="2">
    <citation type="journal article" date="2010" name="Stand. Genomic Sci.">
        <title>Complete genome sequence of Desulfohalobium retbaense type strain (HR(100)).</title>
        <authorList>
            <person name="Spring S."/>
            <person name="Nolan M."/>
            <person name="Lapidus A."/>
            <person name="Glavina Del Rio T."/>
            <person name="Copeland A."/>
            <person name="Tice H."/>
            <person name="Cheng J.F."/>
            <person name="Lucas S."/>
            <person name="Land M."/>
            <person name="Chen F."/>
            <person name="Bruce D."/>
            <person name="Goodwin L."/>
            <person name="Pitluck S."/>
            <person name="Ivanova N."/>
            <person name="Mavromatis K."/>
            <person name="Mikhailova N."/>
            <person name="Pati A."/>
            <person name="Chen A."/>
            <person name="Palaniappan K."/>
            <person name="Hauser L."/>
            <person name="Chang Y.J."/>
            <person name="Jeffries C.D."/>
            <person name="Munk C."/>
            <person name="Kiss H."/>
            <person name="Chain P."/>
            <person name="Han C."/>
            <person name="Brettin T."/>
            <person name="Detter J.C."/>
            <person name="Schuler E."/>
            <person name="Goker M."/>
            <person name="Rohde M."/>
            <person name="Bristow J."/>
            <person name="Eisen J.A."/>
            <person name="Markowitz V."/>
            <person name="Hugenholtz P."/>
            <person name="Kyrpides N.C."/>
            <person name="Klenk H.P."/>
        </authorList>
    </citation>
    <scope>NUCLEOTIDE SEQUENCE [LARGE SCALE GENOMIC DNA]</scope>
    <source>
        <strain evidence="11">ATCC 49802 / DSM 20745 / S 6022</strain>
    </source>
</reference>
<dbReference type="GO" id="GO:0032993">
    <property type="term" value="C:protein-DNA complex"/>
    <property type="evidence" value="ECO:0007669"/>
    <property type="project" value="TreeGrafter"/>
</dbReference>
<keyword evidence="2" id="KW-0902">Two-component regulatory system</keyword>
<keyword evidence="11" id="KW-1185">Reference proteome</keyword>
<dbReference type="Pfam" id="PF00486">
    <property type="entry name" value="Trans_reg_C"/>
    <property type="match status" value="1"/>
</dbReference>
<dbReference type="eggNOG" id="COG0745">
    <property type="taxonomic scope" value="Bacteria"/>
</dbReference>
<dbReference type="GO" id="GO:0006355">
    <property type="term" value="P:regulation of DNA-templated transcription"/>
    <property type="evidence" value="ECO:0007669"/>
    <property type="project" value="InterPro"/>
</dbReference>
<feature type="modified residue" description="4-aspartylphosphate" evidence="6">
    <location>
        <position position="52"/>
    </location>
</feature>
<dbReference type="CDD" id="cd00383">
    <property type="entry name" value="trans_reg_C"/>
    <property type="match status" value="1"/>
</dbReference>
<reference evidence="11" key="1">
    <citation type="submission" date="2009-11" db="EMBL/GenBank/DDBJ databases">
        <title>The complete chromosome 2 of Sphaerobacter thermophilus DSM 20745.</title>
        <authorList>
            <person name="Lucas S."/>
            <person name="Copeland A."/>
            <person name="Lapidus A."/>
            <person name="Glavina del Rio T."/>
            <person name="Dalin E."/>
            <person name="Tice H."/>
            <person name="Bruce D."/>
            <person name="Goodwin L."/>
            <person name="Pitluck S."/>
            <person name="Kyrpides N."/>
            <person name="Mavromatis K."/>
            <person name="Ivanova N."/>
            <person name="Mikhailova N."/>
            <person name="LaButti K.M."/>
            <person name="Clum A."/>
            <person name="Sun H.I."/>
            <person name="Brettin T."/>
            <person name="Detter J.C."/>
            <person name="Han C."/>
            <person name="Larimer F."/>
            <person name="Land M."/>
            <person name="Hauser L."/>
            <person name="Markowitz V."/>
            <person name="Cheng J.F."/>
            <person name="Hugenholtz P."/>
            <person name="Woyke T."/>
            <person name="Wu D."/>
            <person name="Steenblock K."/>
            <person name="Schneider S."/>
            <person name="Pukall R."/>
            <person name="Goeker M."/>
            <person name="Klenk H.P."/>
            <person name="Eisen J.A."/>
        </authorList>
    </citation>
    <scope>NUCLEOTIDE SEQUENCE [LARGE SCALE GENOMIC DNA]</scope>
    <source>
        <strain evidence="11">ATCC 49802 / DSM 20745 / S 6022</strain>
    </source>
</reference>
<dbReference type="OrthoDB" id="9790442at2"/>
<dbReference type="Gene3D" id="1.10.10.10">
    <property type="entry name" value="Winged helix-like DNA-binding domain superfamily/Winged helix DNA-binding domain"/>
    <property type="match status" value="1"/>
</dbReference>
<dbReference type="SMART" id="SM00862">
    <property type="entry name" value="Trans_reg_C"/>
    <property type="match status" value="1"/>
</dbReference>
<dbReference type="Proteomes" id="UP000002027">
    <property type="component" value="Chromosome 2"/>
</dbReference>
<dbReference type="InterPro" id="IPR001789">
    <property type="entry name" value="Sig_transdc_resp-reg_receiver"/>
</dbReference>
<evidence type="ECO:0000256" key="2">
    <source>
        <dbReference type="ARBA" id="ARBA00023012"/>
    </source>
</evidence>
<keyword evidence="1 6" id="KW-0597">Phosphoprotein</keyword>
<dbReference type="HOGENOM" id="CLU_000445_30_4_0"/>
<dbReference type="GO" id="GO:0000156">
    <property type="term" value="F:phosphorelay response regulator activity"/>
    <property type="evidence" value="ECO:0007669"/>
    <property type="project" value="TreeGrafter"/>
</dbReference>
<feature type="domain" description="OmpR/PhoB-type" evidence="9">
    <location>
        <begin position="129"/>
        <end position="229"/>
    </location>
</feature>
<evidence type="ECO:0000256" key="7">
    <source>
        <dbReference type="PROSITE-ProRule" id="PRU01091"/>
    </source>
</evidence>
<name>D1CA41_SPHTD</name>
<dbReference type="SUPFAM" id="SSF46894">
    <property type="entry name" value="C-terminal effector domain of the bipartite response regulators"/>
    <property type="match status" value="1"/>
</dbReference>
<evidence type="ECO:0000256" key="3">
    <source>
        <dbReference type="ARBA" id="ARBA00023015"/>
    </source>
</evidence>
<dbReference type="InterPro" id="IPR011006">
    <property type="entry name" value="CheY-like_superfamily"/>
</dbReference>
<gene>
    <name evidence="10" type="ordered locus">Sthe_3284</name>
</gene>
<dbReference type="GO" id="GO:0005829">
    <property type="term" value="C:cytosol"/>
    <property type="evidence" value="ECO:0007669"/>
    <property type="project" value="TreeGrafter"/>
</dbReference>
<keyword evidence="4 7" id="KW-0238">DNA-binding</keyword>
<dbReference type="InterPro" id="IPR039420">
    <property type="entry name" value="WalR-like"/>
</dbReference>
<keyword evidence="5" id="KW-0804">Transcription</keyword>
<sequence length="310" mass="33954">MRIVIVDADAMNAKFLTFVLAEAGHREIIHANSVPAALRAVFSAETDLVLLDLALPEMDGIALCQTLRERGYTGPIIFVTQGGTTQDKVRAFARGADDFVQRPFDPGELVARIGAVVRRAQHQARQQASTELRVGDATLSMSDLTFQVGDREPVRLTPTEMQILAHLMQSSGTPVSRKRLIERTWGVDFLHESNRVDVYIRRLREKIEPEPSSPIYVRTVRGVGYVFCPPEKSSSAPPQSRGTCPHRCCRTLGRAPARAGRGVRRSVLQSLSATRAPRHKAPLRQCASTGATRAVAQPSSARARCATGHS</sequence>
<feature type="DNA-binding region" description="OmpR/PhoB-type" evidence="7">
    <location>
        <begin position="129"/>
        <end position="229"/>
    </location>
</feature>
<dbReference type="InterPro" id="IPR016032">
    <property type="entry name" value="Sig_transdc_resp-reg_C-effctor"/>
</dbReference>
<dbReference type="InterPro" id="IPR036388">
    <property type="entry name" value="WH-like_DNA-bd_sf"/>
</dbReference>
<dbReference type="InterPro" id="IPR001867">
    <property type="entry name" value="OmpR/PhoB-type_DNA-bd"/>
</dbReference>
<dbReference type="InParanoid" id="D1CA41"/>
<dbReference type="SUPFAM" id="SSF52172">
    <property type="entry name" value="CheY-like"/>
    <property type="match status" value="1"/>
</dbReference>
<keyword evidence="3" id="KW-0805">Transcription regulation</keyword>
<evidence type="ECO:0000313" key="10">
    <source>
        <dbReference type="EMBL" id="ACZ40684.1"/>
    </source>
</evidence>
<dbReference type="KEGG" id="sti:Sthe_3284"/>
<evidence type="ECO:0000259" key="8">
    <source>
        <dbReference type="PROSITE" id="PS50110"/>
    </source>
</evidence>
<evidence type="ECO:0000256" key="5">
    <source>
        <dbReference type="ARBA" id="ARBA00023163"/>
    </source>
</evidence>
<dbReference type="STRING" id="479434.Sthe_3284"/>